<dbReference type="EMBL" id="GHES01005132">
    <property type="protein sequence ID" value="MPA35691.1"/>
    <property type="molecule type" value="Transcribed_RNA"/>
</dbReference>
<sequence>METSILPPTQKYAASALYALALHQSQIHQTKSSTSVVPLDEEPVGDGMSVGGSTSVSEESQLWINENSGLLCPVFRFLDVDNQAWHGLKETAKSSSQVRHHIGAVCFVFSCCICFVLFKQNKKKELFVRLA</sequence>
<dbReference type="InterPro" id="IPR007941">
    <property type="entry name" value="DUF726"/>
</dbReference>
<comment type="subcellular location">
    <subcellularLocation>
        <location evidence="1">Membrane</location>
        <topology evidence="1">Multi-pass membrane protein</topology>
    </subcellularLocation>
</comment>
<feature type="transmembrane region" description="Helical" evidence="5">
    <location>
        <begin position="98"/>
        <end position="118"/>
    </location>
</feature>
<keyword evidence="2 5" id="KW-0812">Transmembrane</keyword>
<dbReference type="AlphaFoldDB" id="A0A5B6YUZ9"/>
<evidence type="ECO:0000256" key="1">
    <source>
        <dbReference type="ARBA" id="ARBA00004141"/>
    </source>
</evidence>
<reference evidence="6" key="1">
    <citation type="submission" date="2019-08" db="EMBL/GenBank/DDBJ databases">
        <title>Reference gene set and small RNA set construction with multiple tissues from Davidia involucrata Baill.</title>
        <authorList>
            <person name="Yang H."/>
            <person name="Zhou C."/>
            <person name="Li G."/>
            <person name="Wang J."/>
            <person name="Gao P."/>
            <person name="Wang M."/>
            <person name="Wang R."/>
            <person name="Zhao Y."/>
        </authorList>
    </citation>
    <scope>NUCLEOTIDE SEQUENCE</scope>
    <source>
        <tissue evidence="6">Mixed with DoveR01_LX</tissue>
    </source>
</reference>
<evidence type="ECO:0000256" key="2">
    <source>
        <dbReference type="ARBA" id="ARBA00022692"/>
    </source>
</evidence>
<dbReference type="PANTHER" id="PTHR17920:SF24">
    <property type="entry name" value="ALPHA_BETA HYDROLASE-RELATED"/>
    <property type="match status" value="1"/>
</dbReference>
<protein>
    <submittedName>
        <fullName evidence="6">Putative transmembrane and coiled-coil domain-containing protein 4-like</fullName>
    </submittedName>
</protein>
<evidence type="ECO:0000256" key="5">
    <source>
        <dbReference type="SAM" id="Phobius"/>
    </source>
</evidence>
<evidence type="ECO:0000313" key="6">
    <source>
        <dbReference type="EMBL" id="MPA35691.1"/>
    </source>
</evidence>
<keyword evidence="3 5" id="KW-1133">Transmembrane helix</keyword>
<evidence type="ECO:0000256" key="3">
    <source>
        <dbReference type="ARBA" id="ARBA00022989"/>
    </source>
</evidence>
<gene>
    <name evidence="6" type="ORF">Din_005132</name>
</gene>
<organism evidence="6">
    <name type="scientific">Davidia involucrata</name>
    <name type="common">Dove tree</name>
    <dbReference type="NCBI Taxonomy" id="16924"/>
    <lineage>
        <taxon>Eukaryota</taxon>
        <taxon>Viridiplantae</taxon>
        <taxon>Streptophyta</taxon>
        <taxon>Embryophyta</taxon>
        <taxon>Tracheophyta</taxon>
        <taxon>Spermatophyta</taxon>
        <taxon>Magnoliopsida</taxon>
        <taxon>eudicotyledons</taxon>
        <taxon>Gunneridae</taxon>
        <taxon>Pentapetalae</taxon>
        <taxon>asterids</taxon>
        <taxon>Cornales</taxon>
        <taxon>Nyssaceae</taxon>
        <taxon>Davidia</taxon>
    </lineage>
</organism>
<keyword evidence="4 5" id="KW-0472">Membrane</keyword>
<accession>A0A5B6YUZ9</accession>
<evidence type="ECO:0000256" key="4">
    <source>
        <dbReference type="ARBA" id="ARBA00023136"/>
    </source>
</evidence>
<dbReference type="PANTHER" id="PTHR17920">
    <property type="entry name" value="TRANSMEMBRANE AND COILED-COIL DOMAIN-CONTAINING PROTEIN 4 TMCO4"/>
    <property type="match status" value="1"/>
</dbReference>
<dbReference type="GO" id="GO:0016020">
    <property type="term" value="C:membrane"/>
    <property type="evidence" value="ECO:0007669"/>
    <property type="project" value="UniProtKB-SubCell"/>
</dbReference>
<proteinExistence type="predicted"/>
<name>A0A5B6YUZ9_DAVIN</name>